<name>A0ABP5X8N5_9ACTN</name>
<dbReference type="Pfam" id="PF01609">
    <property type="entry name" value="DDE_Tnp_1"/>
    <property type="match status" value="1"/>
</dbReference>
<evidence type="ECO:0000313" key="2">
    <source>
        <dbReference type="EMBL" id="GAA2445297.1"/>
    </source>
</evidence>
<proteinExistence type="predicted"/>
<protein>
    <submittedName>
        <fullName evidence="2">IS5-like element ISCgl6 family transposase</fullName>
    </submittedName>
</protein>
<comment type="caution">
    <text evidence="2">The sequence shown here is derived from an EMBL/GenBank/DDBJ whole genome shotgun (WGS) entry which is preliminary data.</text>
</comment>
<dbReference type="RefSeq" id="WP_344323125.1">
    <property type="nucleotide sequence ID" value="NZ_BAAASZ010000022.1"/>
</dbReference>
<dbReference type="PANTHER" id="PTHR30007">
    <property type="entry name" value="PHP DOMAIN PROTEIN"/>
    <property type="match status" value="1"/>
</dbReference>
<organism evidence="2 3">
    <name type="scientific">Streptomyces macrosporus</name>
    <dbReference type="NCBI Taxonomy" id="44032"/>
    <lineage>
        <taxon>Bacteria</taxon>
        <taxon>Bacillati</taxon>
        <taxon>Actinomycetota</taxon>
        <taxon>Actinomycetes</taxon>
        <taxon>Kitasatosporales</taxon>
        <taxon>Streptomycetaceae</taxon>
        <taxon>Streptomyces</taxon>
    </lineage>
</organism>
<dbReference type="EMBL" id="BAAASZ010000022">
    <property type="protein sequence ID" value="GAA2445297.1"/>
    <property type="molecule type" value="Genomic_DNA"/>
</dbReference>
<keyword evidence="3" id="KW-1185">Reference proteome</keyword>
<evidence type="ECO:0000259" key="1">
    <source>
        <dbReference type="Pfam" id="PF01609"/>
    </source>
</evidence>
<feature type="domain" description="Transposase IS4-like" evidence="1">
    <location>
        <begin position="108"/>
        <end position="212"/>
    </location>
</feature>
<dbReference type="PANTHER" id="PTHR30007:SF0">
    <property type="entry name" value="TRANSPOSASE"/>
    <property type="match status" value="1"/>
</dbReference>
<sequence>MPVLPSSITDPLWEQFHALIPRRQIVHPLGCHRPRVPDRVVFDKLLARLVLGGTYQQHADHQVSATTLRSRRDEWIAAGVIAAGVFEALHQAALEAYDRAIGLDLDNLAVDGCIVKAPGGGENTGPSPVDRGKSGTKRSLLVEGGGLPIGCALAGANRHDSPLLRPTLEILGRFGFHLPDRITVHLDSGYDSRVTRNLLTELGCGWRITPKGTFLPINHTHRWVVERTNSWHTRGFKSPAIVTDRRAVVQAAWVALAGAVIVIRRLIRKAWTAYRWDTRTARRPCPIRANS</sequence>
<gene>
    <name evidence="2" type="ORF">GCM10010405_30920</name>
</gene>
<accession>A0ABP5X8N5</accession>
<dbReference type="NCBIfam" id="NF033580">
    <property type="entry name" value="transpos_IS5_3"/>
    <property type="match status" value="1"/>
</dbReference>
<evidence type="ECO:0000313" key="3">
    <source>
        <dbReference type="Proteomes" id="UP001501638"/>
    </source>
</evidence>
<reference evidence="3" key="1">
    <citation type="journal article" date="2019" name="Int. J. Syst. Evol. Microbiol.">
        <title>The Global Catalogue of Microorganisms (GCM) 10K type strain sequencing project: providing services to taxonomists for standard genome sequencing and annotation.</title>
        <authorList>
            <consortium name="The Broad Institute Genomics Platform"/>
            <consortium name="The Broad Institute Genome Sequencing Center for Infectious Disease"/>
            <person name="Wu L."/>
            <person name="Ma J."/>
        </authorList>
    </citation>
    <scope>NUCLEOTIDE SEQUENCE [LARGE SCALE GENOMIC DNA]</scope>
    <source>
        <strain evidence="3">JCM 6305</strain>
    </source>
</reference>
<dbReference type="Proteomes" id="UP001501638">
    <property type="component" value="Unassembled WGS sequence"/>
</dbReference>
<dbReference type="InterPro" id="IPR002559">
    <property type="entry name" value="Transposase_11"/>
</dbReference>